<name>A0A0N4XSV9_NIPBR</name>
<evidence type="ECO:0000313" key="2">
    <source>
        <dbReference type="EMBL" id="VDL69201.1"/>
    </source>
</evidence>
<dbReference type="STRING" id="27835.A0A0N4XSV9"/>
<dbReference type="EMBL" id="UYSL01019751">
    <property type="protein sequence ID" value="VDL69201.1"/>
    <property type="molecule type" value="Genomic_DNA"/>
</dbReference>
<evidence type="ECO:0000259" key="1">
    <source>
        <dbReference type="PROSITE" id="PS50004"/>
    </source>
</evidence>
<dbReference type="PANTHER" id="PTHR10194">
    <property type="entry name" value="RAS GTPASE-ACTIVATING PROTEINS"/>
    <property type="match status" value="1"/>
</dbReference>
<feature type="domain" description="C2" evidence="1">
    <location>
        <begin position="17"/>
        <end position="135"/>
    </location>
</feature>
<organism evidence="4">
    <name type="scientific">Nippostrongylus brasiliensis</name>
    <name type="common">Rat hookworm</name>
    <dbReference type="NCBI Taxonomy" id="27835"/>
    <lineage>
        <taxon>Eukaryota</taxon>
        <taxon>Metazoa</taxon>
        <taxon>Ecdysozoa</taxon>
        <taxon>Nematoda</taxon>
        <taxon>Chromadorea</taxon>
        <taxon>Rhabditida</taxon>
        <taxon>Rhabditina</taxon>
        <taxon>Rhabditomorpha</taxon>
        <taxon>Strongyloidea</taxon>
        <taxon>Heligmosomidae</taxon>
        <taxon>Nippostrongylus</taxon>
    </lineage>
</organism>
<dbReference type="PANTHER" id="PTHR10194:SF60">
    <property type="entry name" value="RAS GTPASE-ACTIVATING PROTEIN RASKOL"/>
    <property type="match status" value="1"/>
</dbReference>
<dbReference type="InterPro" id="IPR000008">
    <property type="entry name" value="C2_dom"/>
</dbReference>
<evidence type="ECO:0000313" key="4">
    <source>
        <dbReference type="WBParaSite" id="NBR_0000561101-mRNA-1"/>
    </source>
</evidence>
<dbReference type="AlphaFoldDB" id="A0A0N4XSV9"/>
<dbReference type="InterPro" id="IPR039360">
    <property type="entry name" value="Ras_GTPase"/>
</dbReference>
<keyword evidence="3" id="KW-1185">Reference proteome</keyword>
<reference evidence="2 3" key="2">
    <citation type="submission" date="2018-11" db="EMBL/GenBank/DDBJ databases">
        <authorList>
            <consortium name="Pathogen Informatics"/>
        </authorList>
    </citation>
    <scope>NUCLEOTIDE SEQUENCE [LARGE SCALE GENOMIC DNA]</scope>
</reference>
<dbReference type="Gene3D" id="2.60.40.150">
    <property type="entry name" value="C2 domain"/>
    <property type="match status" value="1"/>
</dbReference>
<dbReference type="SMART" id="SM00239">
    <property type="entry name" value="C2"/>
    <property type="match status" value="1"/>
</dbReference>
<accession>A0A0N4XSV9</accession>
<proteinExistence type="predicted"/>
<dbReference type="CDD" id="cd04013">
    <property type="entry name" value="C2_SynGAP_like"/>
    <property type="match status" value="1"/>
</dbReference>
<dbReference type="InterPro" id="IPR035892">
    <property type="entry name" value="C2_domain_sf"/>
</dbReference>
<dbReference type="PROSITE" id="PS50004">
    <property type="entry name" value="C2"/>
    <property type="match status" value="1"/>
</dbReference>
<reference evidence="4" key="1">
    <citation type="submission" date="2016-03" db="UniProtKB">
        <authorList>
            <consortium name="WormBaseParasite"/>
        </authorList>
    </citation>
    <scope>IDENTIFICATION</scope>
</reference>
<gene>
    <name evidence="2" type="ORF">NBR_LOCUS5612</name>
</gene>
<dbReference type="Pfam" id="PF00168">
    <property type="entry name" value="C2"/>
    <property type="match status" value="1"/>
</dbReference>
<dbReference type="Proteomes" id="UP000271162">
    <property type="component" value="Unassembled WGS sequence"/>
</dbReference>
<sequence>MFDIGVSSVIRAGGGGGGLRLRRTMNPRRDAQRRVENALQLWVLEAKGVPAKRRYYCELCLDKTLYARTSSKPLVDNVFWGEHFDFTMLQKMDEVCINLYREGDPKKKKERSTLVGYILIAIEQLNSRHPVERWWVYAALFCSTVVGK</sequence>
<evidence type="ECO:0000313" key="3">
    <source>
        <dbReference type="Proteomes" id="UP000271162"/>
    </source>
</evidence>
<protein>
    <submittedName>
        <fullName evidence="4">Probable Ras GTPase-activating protein (inferred by orthology to a D. melanogaster protein)</fullName>
    </submittedName>
</protein>
<dbReference type="SUPFAM" id="SSF49562">
    <property type="entry name" value="C2 domain (Calcium/lipid-binding domain, CaLB)"/>
    <property type="match status" value="1"/>
</dbReference>
<dbReference type="WBParaSite" id="NBR_0000561101-mRNA-1">
    <property type="protein sequence ID" value="NBR_0000561101-mRNA-1"/>
    <property type="gene ID" value="NBR_0000561101"/>
</dbReference>
<dbReference type="OMA" id="NVCINLY"/>